<gene>
    <name evidence="2" type="ORF">GCM10017557_55210</name>
</gene>
<sequence length="113" mass="11641">MRAVSDGSGDYPALVLMDPNARVPPGNPGEGTVRCERMRSAGFSREFAGARPTRGAGNCASNPRQAAPAERPSEADATAAPWGLVAQFPAPLKGPAGPQDVSWGPAVRTDEAI</sequence>
<protein>
    <submittedName>
        <fullName evidence="2">Uncharacterized protein</fullName>
    </submittedName>
</protein>
<dbReference type="KEGG" id="sgm:GCM10017557_55210"/>
<organism evidence="2 3">
    <name type="scientific">Streptomyces aurantiacus</name>
    <dbReference type="NCBI Taxonomy" id="47760"/>
    <lineage>
        <taxon>Bacteria</taxon>
        <taxon>Bacillati</taxon>
        <taxon>Actinomycetota</taxon>
        <taxon>Actinomycetes</taxon>
        <taxon>Kitasatosporales</taxon>
        <taxon>Streptomycetaceae</taxon>
        <taxon>Streptomyces</taxon>
        <taxon>Streptomyces aurantiacus group</taxon>
    </lineage>
</organism>
<accession>A0A7G1P6I6</accession>
<feature type="region of interest" description="Disordered" evidence="1">
    <location>
        <begin position="1"/>
        <end position="33"/>
    </location>
</feature>
<keyword evidence="3" id="KW-1185">Reference proteome</keyword>
<dbReference type="AlphaFoldDB" id="A0A7G1P6I6"/>
<proteinExistence type="predicted"/>
<reference evidence="2 3" key="1">
    <citation type="journal article" date="2014" name="Int. J. Syst. Evol. Microbiol.">
        <title>Complete genome sequence of Corynebacterium casei LMG S-19264T (=DSM 44701T), isolated from a smear-ripened cheese.</title>
        <authorList>
            <consortium name="US DOE Joint Genome Institute (JGI-PGF)"/>
            <person name="Walter F."/>
            <person name="Albersmeier A."/>
            <person name="Kalinowski J."/>
            <person name="Ruckert C."/>
        </authorList>
    </citation>
    <scope>NUCLEOTIDE SEQUENCE [LARGE SCALE GENOMIC DNA]</scope>
    <source>
        <strain evidence="2 3">JCM 4677</strain>
    </source>
</reference>
<feature type="region of interest" description="Disordered" evidence="1">
    <location>
        <begin position="46"/>
        <end position="78"/>
    </location>
</feature>
<name>A0A7G1P6I6_9ACTN</name>
<evidence type="ECO:0000313" key="2">
    <source>
        <dbReference type="EMBL" id="BCL30662.1"/>
    </source>
</evidence>
<evidence type="ECO:0000313" key="3">
    <source>
        <dbReference type="Proteomes" id="UP000516444"/>
    </source>
</evidence>
<feature type="region of interest" description="Disordered" evidence="1">
    <location>
        <begin position="90"/>
        <end position="113"/>
    </location>
</feature>
<dbReference type="EMBL" id="AP023440">
    <property type="protein sequence ID" value="BCL30662.1"/>
    <property type="molecule type" value="Genomic_DNA"/>
</dbReference>
<dbReference type="Proteomes" id="UP000516444">
    <property type="component" value="Chromosome"/>
</dbReference>
<evidence type="ECO:0000256" key="1">
    <source>
        <dbReference type="SAM" id="MobiDB-lite"/>
    </source>
</evidence>